<protein>
    <submittedName>
        <fullName evidence="1">Uncharacterized protein</fullName>
    </submittedName>
</protein>
<dbReference type="AlphaFoldDB" id="A0A8S1HNR7"/>
<gene>
    <name evidence="1" type="ORF">CAUJ_LOCUS12784</name>
</gene>
<keyword evidence="2" id="KW-1185">Reference proteome</keyword>
<comment type="caution">
    <text evidence="1">The sequence shown here is derived from an EMBL/GenBank/DDBJ whole genome shotgun (WGS) entry which is preliminary data.</text>
</comment>
<dbReference type="GO" id="GO:0006412">
    <property type="term" value="P:translation"/>
    <property type="evidence" value="ECO:0007669"/>
    <property type="project" value="TreeGrafter"/>
</dbReference>
<dbReference type="GO" id="GO:0005762">
    <property type="term" value="C:mitochondrial large ribosomal subunit"/>
    <property type="evidence" value="ECO:0007669"/>
    <property type="project" value="InterPro"/>
</dbReference>
<dbReference type="PANTHER" id="PTHR34095">
    <property type="entry name" value="39S RIBOSOMAL PROTEIN L55, MITOCHONDRIAL"/>
    <property type="match status" value="1"/>
</dbReference>
<reference evidence="1" key="1">
    <citation type="submission" date="2020-10" db="EMBL/GenBank/DDBJ databases">
        <authorList>
            <person name="Kikuchi T."/>
        </authorList>
    </citation>
    <scope>NUCLEOTIDE SEQUENCE</scope>
    <source>
        <strain evidence="1">NKZ352</strain>
    </source>
</reference>
<evidence type="ECO:0000313" key="1">
    <source>
        <dbReference type="EMBL" id="CAD6196873.1"/>
    </source>
</evidence>
<dbReference type="Proteomes" id="UP000835052">
    <property type="component" value="Unassembled WGS sequence"/>
</dbReference>
<dbReference type="OrthoDB" id="9986315at2759"/>
<dbReference type="PANTHER" id="PTHR34095:SF1">
    <property type="entry name" value="LARGE RIBOSOMAL SUBUNIT PROTEIN ML55"/>
    <property type="match status" value="1"/>
</dbReference>
<dbReference type="InterPro" id="IPR018615">
    <property type="entry name" value="Ribosomal_mL55"/>
</dbReference>
<dbReference type="InterPro" id="IPR044884">
    <property type="entry name" value="Ribosomal_mL55_sf"/>
</dbReference>
<sequence length="127" mass="14674">MLLPNRVLLNAALHWKCVPCISIQVRENAWRASLGKVSRKEYLKRFQVRLIRPDGSTIMVPSSEPRQVFQSAIDIKQLSEDERRQRLAARKPKAKKIVQENIDDNFDAGEYMKFFDAPSTKKTKSSN</sequence>
<dbReference type="Gene3D" id="6.20.130.20">
    <property type="entry name" value="Mitochondrial ribosomal protein L55"/>
    <property type="match status" value="1"/>
</dbReference>
<dbReference type="Pfam" id="PF09776">
    <property type="entry name" value="Mitoc_L55"/>
    <property type="match status" value="1"/>
</dbReference>
<evidence type="ECO:0000313" key="2">
    <source>
        <dbReference type="Proteomes" id="UP000835052"/>
    </source>
</evidence>
<proteinExistence type="predicted"/>
<name>A0A8S1HNR7_9PELO</name>
<dbReference type="EMBL" id="CAJGYM010000081">
    <property type="protein sequence ID" value="CAD6196873.1"/>
    <property type="molecule type" value="Genomic_DNA"/>
</dbReference>
<accession>A0A8S1HNR7</accession>
<dbReference type="GO" id="GO:0003735">
    <property type="term" value="F:structural constituent of ribosome"/>
    <property type="evidence" value="ECO:0007669"/>
    <property type="project" value="InterPro"/>
</dbReference>
<organism evidence="1 2">
    <name type="scientific">Caenorhabditis auriculariae</name>
    <dbReference type="NCBI Taxonomy" id="2777116"/>
    <lineage>
        <taxon>Eukaryota</taxon>
        <taxon>Metazoa</taxon>
        <taxon>Ecdysozoa</taxon>
        <taxon>Nematoda</taxon>
        <taxon>Chromadorea</taxon>
        <taxon>Rhabditida</taxon>
        <taxon>Rhabditina</taxon>
        <taxon>Rhabditomorpha</taxon>
        <taxon>Rhabditoidea</taxon>
        <taxon>Rhabditidae</taxon>
        <taxon>Peloderinae</taxon>
        <taxon>Caenorhabditis</taxon>
    </lineage>
</organism>